<keyword evidence="4" id="KW-1185">Reference proteome</keyword>
<evidence type="ECO:0000256" key="1">
    <source>
        <dbReference type="SAM" id="MobiDB-lite"/>
    </source>
</evidence>
<feature type="compositionally biased region" description="Low complexity" evidence="1">
    <location>
        <begin position="46"/>
        <end position="70"/>
    </location>
</feature>
<dbReference type="STRING" id="913774.A0A0C3HGB5"/>
<dbReference type="AlphaFoldDB" id="A0A0C3HGB5"/>
<evidence type="ECO:0000259" key="2">
    <source>
        <dbReference type="Pfam" id="PF09791"/>
    </source>
</evidence>
<feature type="region of interest" description="Disordered" evidence="1">
    <location>
        <begin position="150"/>
        <end position="183"/>
    </location>
</feature>
<dbReference type="PANTHER" id="PTHR21193:SF3">
    <property type="entry name" value="OXIDOREDUCTASE-LIKE DOMAIN-CONTAINING PROTEIN 1"/>
    <property type="match status" value="1"/>
</dbReference>
<evidence type="ECO:0000313" key="4">
    <source>
        <dbReference type="Proteomes" id="UP000054321"/>
    </source>
</evidence>
<dbReference type="Proteomes" id="UP000054321">
    <property type="component" value="Unassembled WGS sequence"/>
</dbReference>
<protein>
    <recommendedName>
        <fullName evidence="2">Oxidoreductase-like domain-containing protein</fullName>
    </recommendedName>
</protein>
<reference evidence="3 4" key="1">
    <citation type="submission" date="2014-04" db="EMBL/GenBank/DDBJ databases">
        <authorList>
            <consortium name="DOE Joint Genome Institute"/>
            <person name="Kuo A."/>
            <person name="Martino E."/>
            <person name="Perotto S."/>
            <person name="Kohler A."/>
            <person name="Nagy L.G."/>
            <person name="Floudas D."/>
            <person name="Copeland A."/>
            <person name="Barry K.W."/>
            <person name="Cichocki N."/>
            <person name="Veneault-Fourrey C."/>
            <person name="LaButti K."/>
            <person name="Lindquist E.A."/>
            <person name="Lipzen A."/>
            <person name="Lundell T."/>
            <person name="Morin E."/>
            <person name="Murat C."/>
            <person name="Sun H."/>
            <person name="Tunlid A."/>
            <person name="Henrissat B."/>
            <person name="Grigoriev I.V."/>
            <person name="Hibbett D.S."/>
            <person name="Martin F."/>
            <person name="Nordberg H.P."/>
            <person name="Cantor M.N."/>
            <person name="Hua S.X."/>
        </authorList>
    </citation>
    <scope>NUCLEOTIDE SEQUENCE [LARGE SCALE GENOMIC DNA]</scope>
    <source>
        <strain evidence="3 4">Zn</strain>
    </source>
</reference>
<dbReference type="HOGENOM" id="CLU_062297_2_0_1"/>
<name>A0A0C3HGB5_OIDMZ</name>
<dbReference type="OrthoDB" id="10064411at2759"/>
<reference evidence="4" key="2">
    <citation type="submission" date="2015-01" db="EMBL/GenBank/DDBJ databases">
        <title>Evolutionary Origins and Diversification of the Mycorrhizal Mutualists.</title>
        <authorList>
            <consortium name="DOE Joint Genome Institute"/>
            <consortium name="Mycorrhizal Genomics Consortium"/>
            <person name="Kohler A."/>
            <person name="Kuo A."/>
            <person name="Nagy L.G."/>
            <person name="Floudas D."/>
            <person name="Copeland A."/>
            <person name="Barry K.W."/>
            <person name="Cichocki N."/>
            <person name="Veneault-Fourrey C."/>
            <person name="LaButti K."/>
            <person name="Lindquist E.A."/>
            <person name="Lipzen A."/>
            <person name="Lundell T."/>
            <person name="Morin E."/>
            <person name="Murat C."/>
            <person name="Riley R."/>
            <person name="Ohm R."/>
            <person name="Sun H."/>
            <person name="Tunlid A."/>
            <person name="Henrissat B."/>
            <person name="Grigoriev I.V."/>
            <person name="Hibbett D.S."/>
            <person name="Martin F."/>
        </authorList>
    </citation>
    <scope>NUCLEOTIDE SEQUENCE [LARGE SCALE GENOMIC DNA]</scope>
    <source>
        <strain evidence="4">Zn</strain>
    </source>
</reference>
<feature type="domain" description="Oxidoreductase-like" evidence="2">
    <location>
        <begin position="100"/>
        <end position="142"/>
    </location>
</feature>
<feature type="compositionally biased region" description="Polar residues" evidence="1">
    <location>
        <begin position="10"/>
        <end position="26"/>
    </location>
</feature>
<dbReference type="InParanoid" id="A0A0C3HGB5"/>
<sequence length="224" mass="24961">MLSRPPYYLQRQNTSSSAKPSTQQANPIGDYYASLLEAPTPRIKSKPPTTASSLSLPTTTTTTSSAKGSTNDSRPAIIFSSRLSSPLERRSDIQRKSTLVAGVWVPPRPEEPDNCCMSGCVNCVWDQYRDEMEEYVMKRREADYAMKKESSLEGARKKRRREDTGVMNTIDNDGGGSEGLWGKSLDSDLLGEDMFKNIPVGIREFMKQEKRLKEKHAREGTAGA</sequence>
<dbReference type="InterPro" id="IPR039251">
    <property type="entry name" value="OXLD1"/>
</dbReference>
<dbReference type="GO" id="GO:0005739">
    <property type="term" value="C:mitochondrion"/>
    <property type="evidence" value="ECO:0007669"/>
    <property type="project" value="TreeGrafter"/>
</dbReference>
<dbReference type="InterPro" id="IPR019180">
    <property type="entry name" value="Oxidoreductase-like_N"/>
</dbReference>
<accession>A0A0C3HGB5</accession>
<feature type="region of interest" description="Disordered" evidence="1">
    <location>
        <begin position="1"/>
        <end position="73"/>
    </location>
</feature>
<gene>
    <name evidence="3" type="ORF">OIDMADRAFT_121991</name>
</gene>
<evidence type="ECO:0000313" key="3">
    <source>
        <dbReference type="EMBL" id="KIN02140.1"/>
    </source>
</evidence>
<dbReference type="EMBL" id="KN832875">
    <property type="protein sequence ID" value="KIN02140.1"/>
    <property type="molecule type" value="Genomic_DNA"/>
</dbReference>
<dbReference type="PANTHER" id="PTHR21193">
    <property type="entry name" value="OXIDOREDUCTASE-LIKE DOMAIN-CONTAINING PROTEIN 1"/>
    <property type="match status" value="1"/>
</dbReference>
<proteinExistence type="predicted"/>
<dbReference type="Pfam" id="PF09791">
    <property type="entry name" value="Oxidored-like"/>
    <property type="match status" value="1"/>
</dbReference>
<organism evidence="3 4">
    <name type="scientific">Oidiodendron maius (strain Zn)</name>
    <dbReference type="NCBI Taxonomy" id="913774"/>
    <lineage>
        <taxon>Eukaryota</taxon>
        <taxon>Fungi</taxon>
        <taxon>Dikarya</taxon>
        <taxon>Ascomycota</taxon>
        <taxon>Pezizomycotina</taxon>
        <taxon>Leotiomycetes</taxon>
        <taxon>Leotiomycetes incertae sedis</taxon>
        <taxon>Myxotrichaceae</taxon>
        <taxon>Oidiodendron</taxon>
    </lineage>
</organism>